<dbReference type="InterPro" id="IPR010298">
    <property type="entry name" value="YacP-like"/>
</dbReference>
<dbReference type="CDD" id="cd10912">
    <property type="entry name" value="PIN_YacP-like"/>
    <property type="match status" value="1"/>
</dbReference>
<dbReference type="PANTHER" id="PTHR34547:SF1">
    <property type="entry name" value="YACP-LIKE NYN DOMAIN PROTEIN"/>
    <property type="match status" value="1"/>
</dbReference>
<feature type="compositionally biased region" description="Basic residues" evidence="1">
    <location>
        <begin position="147"/>
        <end position="160"/>
    </location>
</feature>
<dbReference type="KEGG" id="enn:FRE64_13730"/>
<dbReference type="PANTHER" id="PTHR34547">
    <property type="entry name" value="YACP-LIKE NYN DOMAIN PROTEIN"/>
    <property type="match status" value="1"/>
</dbReference>
<accession>A0A5B8NPB6</accession>
<sequence length="198" mass="22333">MSFSTTSTSPVLLVDGYNIIGAWPDLKSLRDRDLEAARHQLVEVLINYTASQGYEAKVVFDAHLQATPKLCETPTKHLSVYYTAYGETADTFIEKFCAHNFRRGRIAGQRIIVATSDRAQQLTVSGYGAQWRSAKQLENDLRLARGQTKRHSKNKPRSNRRFSNSSGQSRNRPQGRFLFNSLDAKAQEQLSKLRHGSS</sequence>
<evidence type="ECO:0000313" key="2">
    <source>
        <dbReference type="EMBL" id="QDZ40908.1"/>
    </source>
</evidence>
<protein>
    <submittedName>
        <fullName evidence="2">NYN domain-containing protein</fullName>
    </submittedName>
</protein>
<dbReference type="Pfam" id="PF05991">
    <property type="entry name" value="NYN_YacP"/>
    <property type="match status" value="1"/>
</dbReference>
<keyword evidence="3" id="KW-1185">Reference proteome</keyword>
<proteinExistence type="predicted"/>
<dbReference type="Proteomes" id="UP000318453">
    <property type="component" value="Chromosome"/>
</dbReference>
<reference evidence="2" key="1">
    <citation type="submission" date="2019-08" db="EMBL/GenBank/DDBJ databases">
        <title>Carotenoids and Carotenoid Binding Proteins in the Halophilic Cyanobacterium Euhalothece sp. ZM00.</title>
        <authorList>
            <person name="Cho S.M."/>
            <person name="Song J.Y."/>
            <person name="Park Y.-I."/>
        </authorList>
    </citation>
    <scope>NUCLEOTIDE SEQUENCE [LARGE SCALE GENOMIC DNA]</scope>
    <source>
        <strain evidence="2">Z-M001</strain>
    </source>
</reference>
<evidence type="ECO:0000256" key="1">
    <source>
        <dbReference type="SAM" id="MobiDB-lite"/>
    </source>
</evidence>
<dbReference type="EMBL" id="CP042326">
    <property type="protein sequence ID" value="QDZ40908.1"/>
    <property type="molecule type" value="Genomic_DNA"/>
</dbReference>
<feature type="compositionally biased region" description="Polar residues" evidence="1">
    <location>
        <begin position="161"/>
        <end position="172"/>
    </location>
</feature>
<dbReference type="OrthoDB" id="9792160at2"/>
<gene>
    <name evidence="2" type="ORF">FRE64_13730</name>
</gene>
<organism evidence="2 3">
    <name type="scientific">Euhalothece natronophila Z-M001</name>
    <dbReference type="NCBI Taxonomy" id="522448"/>
    <lineage>
        <taxon>Bacteria</taxon>
        <taxon>Bacillati</taxon>
        <taxon>Cyanobacteriota</taxon>
        <taxon>Cyanophyceae</taxon>
        <taxon>Oscillatoriophycideae</taxon>
        <taxon>Chroococcales</taxon>
        <taxon>Halothecacae</taxon>
        <taxon>Halothece cluster</taxon>
        <taxon>Euhalothece</taxon>
    </lineage>
</organism>
<feature type="region of interest" description="Disordered" evidence="1">
    <location>
        <begin position="144"/>
        <end position="175"/>
    </location>
</feature>
<name>A0A5B8NPB6_9CHRO</name>
<dbReference type="AlphaFoldDB" id="A0A5B8NPB6"/>
<dbReference type="RefSeq" id="WP_146296748.1">
    <property type="nucleotide sequence ID" value="NZ_CP042326.1"/>
</dbReference>
<evidence type="ECO:0000313" key="3">
    <source>
        <dbReference type="Proteomes" id="UP000318453"/>
    </source>
</evidence>